<dbReference type="EMBL" id="CP000387">
    <property type="protein sequence ID" value="ABN43688.1"/>
    <property type="molecule type" value="Genomic_DNA"/>
</dbReference>
<protein>
    <submittedName>
        <fullName evidence="1">Uncharacterized protein</fullName>
    </submittedName>
</protein>
<accession>A3CKI3</accession>
<dbReference type="AlphaFoldDB" id="A3CKI3"/>
<dbReference type="Proteomes" id="UP000002148">
    <property type="component" value="Chromosome"/>
</dbReference>
<evidence type="ECO:0000313" key="1">
    <source>
        <dbReference type="EMBL" id="ABN43688.1"/>
    </source>
</evidence>
<proteinExistence type="predicted"/>
<sequence length="43" mass="5097">MIELKKAGLNKQKSPETKAFSYLFLCPLHEFVRTFHIENKQKC</sequence>
<evidence type="ECO:0000313" key="2">
    <source>
        <dbReference type="Proteomes" id="UP000002148"/>
    </source>
</evidence>
<dbReference type="KEGG" id="ssa:SSA_0228"/>
<name>A3CKI3_STRSV</name>
<organism evidence="1 2">
    <name type="scientific">Streptococcus sanguinis (strain SK36)</name>
    <dbReference type="NCBI Taxonomy" id="388919"/>
    <lineage>
        <taxon>Bacteria</taxon>
        <taxon>Bacillati</taxon>
        <taxon>Bacillota</taxon>
        <taxon>Bacilli</taxon>
        <taxon>Lactobacillales</taxon>
        <taxon>Streptococcaceae</taxon>
        <taxon>Streptococcus</taxon>
    </lineage>
</organism>
<gene>
    <name evidence="1" type="ordered locus">SSA_0228</name>
</gene>
<keyword evidence="2" id="KW-1185">Reference proteome</keyword>
<dbReference type="PATRIC" id="fig|388919.9.peg.223"/>
<dbReference type="HOGENOM" id="CLU_3066839_0_0_9"/>
<reference evidence="1 2" key="1">
    <citation type="journal article" date="2007" name="J. Bacteriol.">
        <title>Genome of the opportunistic pathogen Streptococcus sanguinis.</title>
        <authorList>
            <person name="Xu P."/>
            <person name="Alves J.M."/>
            <person name="Kitten T."/>
            <person name="Brown A."/>
            <person name="Chen Z."/>
            <person name="Ozaki L.S."/>
            <person name="Manque P."/>
            <person name="Ge X."/>
            <person name="Serrano M.G."/>
            <person name="Puiu D."/>
            <person name="Hendricks S."/>
            <person name="Wang Y."/>
            <person name="Chaplin M.D."/>
            <person name="Akan D."/>
            <person name="Paik S."/>
            <person name="Peterson D.L."/>
            <person name="Macrina F.L."/>
            <person name="Buck G.A."/>
        </authorList>
    </citation>
    <scope>NUCLEOTIDE SEQUENCE [LARGE SCALE GENOMIC DNA]</scope>
    <source>
        <strain evidence="1 2">SK36</strain>
    </source>
</reference>